<dbReference type="GO" id="GO:0016651">
    <property type="term" value="F:oxidoreductase activity, acting on NAD(P)H"/>
    <property type="evidence" value="ECO:0007669"/>
    <property type="project" value="InterPro"/>
</dbReference>
<dbReference type="InterPro" id="IPR017900">
    <property type="entry name" value="4Fe4S_Fe_S_CS"/>
</dbReference>
<organism evidence="8 9">
    <name type="scientific">Desulfovibrio litoralis DSM 11393</name>
    <dbReference type="NCBI Taxonomy" id="1121455"/>
    <lineage>
        <taxon>Bacteria</taxon>
        <taxon>Pseudomonadati</taxon>
        <taxon>Thermodesulfobacteriota</taxon>
        <taxon>Desulfovibrionia</taxon>
        <taxon>Desulfovibrionales</taxon>
        <taxon>Desulfovibrionaceae</taxon>
        <taxon>Desulfovibrio</taxon>
    </lineage>
</organism>
<gene>
    <name evidence="8" type="ORF">SAMN02745728_00444</name>
</gene>
<dbReference type="RefSeq" id="WP_072696038.1">
    <property type="nucleotide sequence ID" value="NZ_FRDI01000002.1"/>
</dbReference>
<dbReference type="STRING" id="1121455.SAMN02745728_00444"/>
<protein>
    <submittedName>
        <fullName evidence="8">Formate hydrogenlyase subunit 6/NADH:ubiquinone oxidoreductase subunit (Chain I)</fullName>
    </submittedName>
</protein>
<dbReference type="PANTHER" id="PTHR10849">
    <property type="entry name" value="NADH DEHYDROGENASE UBIQUINONE IRON-SULFUR PROTEIN 8, MITOCHONDRIAL"/>
    <property type="match status" value="1"/>
</dbReference>
<keyword evidence="8" id="KW-0456">Lyase</keyword>
<evidence type="ECO:0000313" key="9">
    <source>
        <dbReference type="Proteomes" id="UP000186469"/>
    </source>
</evidence>
<dbReference type="InterPro" id="IPR017896">
    <property type="entry name" value="4Fe4S_Fe-S-bd"/>
</dbReference>
<keyword evidence="9" id="KW-1185">Reference proteome</keyword>
<dbReference type="SUPFAM" id="SSF54862">
    <property type="entry name" value="4Fe-4S ferredoxins"/>
    <property type="match status" value="1"/>
</dbReference>
<evidence type="ECO:0000256" key="5">
    <source>
        <dbReference type="ARBA" id="ARBA00023014"/>
    </source>
</evidence>
<dbReference type="Gene3D" id="3.30.70.3270">
    <property type="match status" value="1"/>
</dbReference>
<keyword evidence="5" id="KW-0411">Iron-sulfur</keyword>
<dbReference type="OrthoDB" id="9803192at2"/>
<keyword evidence="1" id="KW-0004">4Fe-4S</keyword>
<keyword evidence="4" id="KW-0408">Iron</keyword>
<name>A0A1M7S1E9_9BACT</name>
<dbReference type="AlphaFoldDB" id="A0A1M7S1E9"/>
<evidence type="ECO:0000313" key="8">
    <source>
        <dbReference type="EMBL" id="SHN52276.1"/>
    </source>
</evidence>
<feature type="region of interest" description="Disordered" evidence="6">
    <location>
        <begin position="166"/>
        <end position="187"/>
    </location>
</feature>
<reference evidence="8 9" key="1">
    <citation type="submission" date="2016-12" db="EMBL/GenBank/DDBJ databases">
        <authorList>
            <person name="Song W.-J."/>
            <person name="Kurnit D.M."/>
        </authorList>
    </citation>
    <scope>NUCLEOTIDE SEQUENCE [LARGE SCALE GENOMIC DNA]</scope>
    <source>
        <strain evidence="8 9">DSM 11393</strain>
    </source>
</reference>
<dbReference type="GO" id="GO:0016829">
    <property type="term" value="F:lyase activity"/>
    <property type="evidence" value="ECO:0007669"/>
    <property type="project" value="UniProtKB-KW"/>
</dbReference>
<dbReference type="GO" id="GO:0051539">
    <property type="term" value="F:4 iron, 4 sulfur cluster binding"/>
    <property type="evidence" value="ECO:0007669"/>
    <property type="project" value="UniProtKB-KW"/>
</dbReference>
<keyword evidence="8" id="KW-0830">Ubiquinone</keyword>
<dbReference type="PROSITE" id="PS00198">
    <property type="entry name" value="4FE4S_FER_1"/>
    <property type="match status" value="1"/>
</dbReference>
<evidence type="ECO:0000256" key="2">
    <source>
        <dbReference type="ARBA" id="ARBA00022723"/>
    </source>
</evidence>
<evidence type="ECO:0000256" key="4">
    <source>
        <dbReference type="ARBA" id="ARBA00023004"/>
    </source>
</evidence>
<dbReference type="Pfam" id="PF12838">
    <property type="entry name" value="Fer4_7"/>
    <property type="match status" value="1"/>
</dbReference>
<dbReference type="InterPro" id="IPR010226">
    <property type="entry name" value="NADH_quinone_OxRdtase_chainI"/>
</dbReference>
<dbReference type="GO" id="GO:0046872">
    <property type="term" value="F:metal ion binding"/>
    <property type="evidence" value="ECO:0007669"/>
    <property type="project" value="UniProtKB-KW"/>
</dbReference>
<accession>A0A1M7S1E9</accession>
<evidence type="ECO:0000259" key="7">
    <source>
        <dbReference type="PROSITE" id="PS51379"/>
    </source>
</evidence>
<proteinExistence type="predicted"/>
<evidence type="ECO:0000256" key="6">
    <source>
        <dbReference type="SAM" id="MobiDB-lite"/>
    </source>
</evidence>
<sequence>MFKFLKILGRNLKQGPSTQIFPLGEAPTPKRFRGRVVVDPSKCVGCGICKHVCAGRAINIEPDKNKQGYSFSVWHNTCALCGMCRHYCPTKAITLSNDWHNAHLQSKKYDNAEHHFIPYSRCRSCDAPMRRLPPELVLKIYTDKSLDMMPLLSLCPQCRQVATAEREAPQVETTTQEPLLKKETNDE</sequence>
<keyword evidence="2" id="KW-0479">Metal-binding</keyword>
<dbReference type="GO" id="GO:0016020">
    <property type="term" value="C:membrane"/>
    <property type="evidence" value="ECO:0007669"/>
    <property type="project" value="InterPro"/>
</dbReference>
<keyword evidence="3" id="KW-0677">Repeat</keyword>
<dbReference type="PROSITE" id="PS51379">
    <property type="entry name" value="4FE4S_FER_2"/>
    <property type="match status" value="2"/>
</dbReference>
<evidence type="ECO:0000256" key="3">
    <source>
        <dbReference type="ARBA" id="ARBA00022737"/>
    </source>
</evidence>
<feature type="domain" description="4Fe-4S ferredoxin-type" evidence="7">
    <location>
        <begin position="34"/>
        <end position="63"/>
    </location>
</feature>
<dbReference type="Proteomes" id="UP000186469">
    <property type="component" value="Unassembled WGS sequence"/>
</dbReference>
<feature type="domain" description="4Fe-4S ferredoxin-type" evidence="7">
    <location>
        <begin position="69"/>
        <end position="98"/>
    </location>
</feature>
<dbReference type="EMBL" id="FRDI01000002">
    <property type="protein sequence ID" value="SHN52276.1"/>
    <property type="molecule type" value="Genomic_DNA"/>
</dbReference>
<evidence type="ECO:0000256" key="1">
    <source>
        <dbReference type="ARBA" id="ARBA00022485"/>
    </source>
</evidence>